<dbReference type="Gene3D" id="3.30.160.60">
    <property type="entry name" value="Classic Zinc Finger"/>
    <property type="match status" value="1"/>
</dbReference>
<dbReference type="InterPro" id="IPR013087">
    <property type="entry name" value="Znf_C2H2_type"/>
</dbReference>
<keyword evidence="1" id="KW-0863">Zinc-finger</keyword>
<evidence type="ECO:0000256" key="1">
    <source>
        <dbReference type="PROSITE-ProRule" id="PRU00042"/>
    </source>
</evidence>
<feature type="domain" description="C2H2-type" evidence="2">
    <location>
        <begin position="54"/>
        <end position="81"/>
    </location>
</feature>
<accession>A0A811NUM6</accession>
<dbReference type="EMBL" id="CAJGYO010000004">
    <property type="protein sequence ID" value="CAD6226779.1"/>
    <property type="molecule type" value="Genomic_DNA"/>
</dbReference>
<dbReference type="PROSITE" id="PS00028">
    <property type="entry name" value="ZINC_FINGER_C2H2_1"/>
    <property type="match status" value="1"/>
</dbReference>
<keyword evidence="1" id="KW-0479">Metal-binding</keyword>
<evidence type="ECO:0000259" key="2">
    <source>
        <dbReference type="PROSITE" id="PS50157"/>
    </source>
</evidence>
<dbReference type="InterPro" id="IPR036236">
    <property type="entry name" value="Znf_C2H2_sf"/>
</dbReference>
<protein>
    <recommendedName>
        <fullName evidence="2">C2H2-type domain-containing protein</fullName>
    </recommendedName>
</protein>
<evidence type="ECO:0000313" key="4">
    <source>
        <dbReference type="Proteomes" id="UP000604825"/>
    </source>
</evidence>
<comment type="caution">
    <text evidence="3">The sequence shown here is derived from an EMBL/GenBank/DDBJ whole genome shotgun (WGS) entry which is preliminary data.</text>
</comment>
<dbReference type="OrthoDB" id="1915958at2759"/>
<dbReference type="SUPFAM" id="SSF57667">
    <property type="entry name" value="beta-beta-alpha zinc fingers"/>
    <property type="match status" value="1"/>
</dbReference>
<dbReference type="PANTHER" id="PTHR45730:SF50">
    <property type="entry name" value="OS12G0617000 PROTEIN"/>
    <property type="match status" value="1"/>
</dbReference>
<gene>
    <name evidence="3" type="ORF">NCGR_LOCUS18498</name>
</gene>
<dbReference type="GO" id="GO:0008270">
    <property type="term" value="F:zinc ion binding"/>
    <property type="evidence" value="ECO:0007669"/>
    <property type="project" value="UniProtKB-KW"/>
</dbReference>
<keyword evidence="1" id="KW-0862">Zinc</keyword>
<dbReference type="InterPro" id="IPR045320">
    <property type="entry name" value="JAGGED/SL1-like"/>
</dbReference>
<reference evidence="3" key="1">
    <citation type="submission" date="2020-10" db="EMBL/GenBank/DDBJ databases">
        <authorList>
            <person name="Han B."/>
            <person name="Lu T."/>
            <person name="Zhao Q."/>
            <person name="Huang X."/>
            <person name="Zhao Y."/>
        </authorList>
    </citation>
    <scope>NUCLEOTIDE SEQUENCE</scope>
</reference>
<dbReference type="PANTHER" id="PTHR45730">
    <property type="entry name" value="ZINC FINGER PROTEIN JAGGED"/>
    <property type="match status" value="1"/>
</dbReference>
<dbReference type="PROSITE" id="PS50157">
    <property type="entry name" value="ZINC_FINGER_C2H2_2"/>
    <property type="match status" value="1"/>
</dbReference>
<organism evidence="3 4">
    <name type="scientific">Miscanthus lutarioriparius</name>
    <dbReference type="NCBI Taxonomy" id="422564"/>
    <lineage>
        <taxon>Eukaryota</taxon>
        <taxon>Viridiplantae</taxon>
        <taxon>Streptophyta</taxon>
        <taxon>Embryophyta</taxon>
        <taxon>Tracheophyta</taxon>
        <taxon>Spermatophyta</taxon>
        <taxon>Magnoliopsida</taxon>
        <taxon>Liliopsida</taxon>
        <taxon>Poales</taxon>
        <taxon>Poaceae</taxon>
        <taxon>PACMAD clade</taxon>
        <taxon>Panicoideae</taxon>
        <taxon>Andropogonodae</taxon>
        <taxon>Andropogoneae</taxon>
        <taxon>Saccharinae</taxon>
        <taxon>Miscanthus</taxon>
    </lineage>
</organism>
<name>A0A811NUM6_9POAL</name>
<dbReference type="AlphaFoldDB" id="A0A811NUM6"/>
<dbReference type="GO" id="GO:0003700">
    <property type="term" value="F:DNA-binding transcription factor activity"/>
    <property type="evidence" value="ECO:0007669"/>
    <property type="project" value="InterPro"/>
</dbReference>
<keyword evidence="4" id="KW-1185">Reference proteome</keyword>
<dbReference type="Proteomes" id="UP000604825">
    <property type="component" value="Unassembled WGS sequence"/>
</dbReference>
<evidence type="ECO:0000313" key="3">
    <source>
        <dbReference type="EMBL" id="CAD6226779.1"/>
    </source>
</evidence>
<proteinExistence type="predicted"/>
<sequence>MELEPLSPPLQAAAVKVSLALAPAAAQGEKLDEVVAAPTAYMANKNKKQVRRLFPCLFCEKKFLKSQALGGHQNAHKRERAAACNPYVYGPQFVADEELLPEPDDTIGSVTSSTAAAPMSVTIGSHGGAGAPVFFTDRVLLPAEAGPCARRGGHTVDVLHNRRGA</sequence>